<dbReference type="Pfam" id="PF01025">
    <property type="entry name" value="GrpE"/>
    <property type="match status" value="1"/>
</dbReference>
<comment type="caution">
    <text evidence="7">The sequence shown here is derived from an EMBL/GenBank/DDBJ whole genome shotgun (WGS) entry which is preliminary data.</text>
</comment>
<dbReference type="PRINTS" id="PR00773">
    <property type="entry name" value="GRPEPROTEIN"/>
</dbReference>
<dbReference type="InterPro" id="IPR013805">
    <property type="entry name" value="GrpE_CC"/>
</dbReference>
<comment type="similarity">
    <text evidence="1 3 5">Belongs to the GrpE family.</text>
</comment>
<evidence type="ECO:0000256" key="1">
    <source>
        <dbReference type="ARBA" id="ARBA00009054"/>
    </source>
</evidence>
<dbReference type="InterPro" id="IPR009012">
    <property type="entry name" value="GrpE_head"/>
</dbReference>
<name>A0ABT0GFH9_9GAMM</name>
<dbReference type="PANTHER" id="PTHR21237:SF23">
    <property type="entry name" value="GRPE PROTEIN HOMOLOG, MITOCHONDRIAL"/>
    <property type="match status" value="1"/>
</dbReference>
<evidence type="ECO:0000256" key="2">
    <source>
        <dbReference type="ARBA" id="ARBA00023186"/>
    </source>
</evidence>
<evidence type="ECO:0000313" key="8">
    <source>
        <dbReference type="Proteomes" id="UP001431449"/>
    </source>
</evidence>
<dbReference type="Gene3D" id="2.30.22.10">
    <property type="entry name" value="Head domain of nucleotide exchange factor GrpE"/>
    <property type="match status" value="1"/>
</dbReference>
<dbReference type="SUPFAM" id="SSF58014">
    <property type="entry name" value="Coiled-coil domain of nucleotide exchange factor GrpE"/>
    <property type="match status" value="1"/>
</dbReference>
<dbReference type="Proteomes" id="UP001431449">
    <property type="component" value="Unassembled WGS sequence"/>
</dbReference>
<dbReference type="SUPFAM" id="SSF51064">
    <property type="entry name" value="Head domain of nucleotide exchange factor GrpE"/>
    <property type="match status" value="1"/>
</dbReference>
<accession>A0ABT0GFH9</accession>
<dbReference type="Gene3D" id="3.90.20.20">
    <property type="match status" value="1"/>
</dbReference>
<comment type="subcellular location">
    <subcellularLocation>
        <location evidence="3">Cytoplasm</location>
    </subcellularLocation>
</comment>
<feature type="compositionally biased region" description="Polar residues" evidence="6">
    <location>
        <begin position="1"/>
        <end position="14"/>
    </location>
</feature>
<evidence type="ECO:0000313" key="7">
    <source>
        <dbReference type="EMBL" id="MCK7593117.1"/>
    </source>
</evidence>
<evidence type="ECO:0000256" key="6">
    <source>
        <dbReference type="SAM" id="MobiDB-lite"/>
    </source>
</evidence>
<reference evidence="7" key="1">
    <citation type="submission" date="2022-04" db="EMBL/GenBank/DDBJ databases">
        <title>Lysobacter sp. CAU 1642 isolated from sea sand.</title>
        <authorList>
            <person name="Kim W."/>
        </authorList>
    </citation>
    <scope>NUCLEOTIDE SEQUENCE</scope>
    <source>
        <strain evidence="7">CAU 1642</strain>
    </source>
</reference>
<dbReference type="RefSeq" id="WP_248206211.1">
    <property type="nucleotide sequence ID" value="NZ_JALNMH010000003.1"/>
</dbReference>
<organism evidence="7 8">
    <name type="scientific">Pseudomarimonas salicorniae</name>
    <dbReference type="NCBI Taxonomy" id="2933270"/>
    <lineage>
        <taxon>Bacteria</taxon>
        <taxon>Pseudomonadati</taxon>
        <taxon>Pseudomonadota</taxon>
        <taxon>Gammaproteobacteria</taxon>
        <taxon>Lysobacterales</taxon>
        <taxon>Lysobacteraceae</taxon>
        <taxon>Pseudomarimonas</taxon>
    </lineage>
</organism>
<proteinExistence type="inferred from homology"/>
<keyword evidence="2 3" id="KW-0143">Chaperone</keyword>
<sequence>MQATESNPAEQGQHVSDEALEAEDRASDAEARIAELEAALLAVRDEQLRERADLDNQRKRMARELDQARRFANERLLSELLPVMDNLERGLEAGGTDFERLREGVELTLRQLQKVAEDHGLVPVPGAGAPFNPDHHQAVSVAESSDHPADTVVSAMQKGYLLNGRLLRPALVVVAK</sequence>
<dbReference type="PANTHER" id="PTHR21237">
    <property type="entry name" value="GRPE PROTEIN"/>
    <property type="match status" value="1"/>
</dbReference>
<dbReference type="NCBIfam" id="NF010745">
    <property type="entry name" value="PRK14147.1"/>
    <property type="match status" value="1"/>
</dbReference>
<dbReference type="NCBIfam" id="NF010738">
    <property type="entry name" value="PRK14140.1"/>
    <property type="match status" value="1"/>
</dbReference>
<evidence type="ECO:0000256" key="4">
    <source>
        <dbReference type="RuleBase" id="RU000639"/>
    </source>
</evidence>
<dbReference type="CDD" id="cd00446">
    <property type="entry name" value="GrpE"/>
    <property type="match status" value="1"/>
</dbReference>
<keyword evidence="3" id="KW-0963">Cytoplasm</keyword>
<dbReference type="HAMAP" id="MF_01151">
    <property type="entry name" value="GrpE"/>
    <property type="match status" value="1"/>
</dbReference>
<dbReference type="EMBL" id="JALNMH010000003">
    <property type="protein sequence ID" value="MCK7593117.1"/>
    <property type="molecule type" value="Genomic_DNA"/>
</dbReference>
<keyword evidence="8" id="KW-1185">Reference proteome</keyword>
<dbReference type="InterPro" id="IPR000740">
    <property type="entry name" value="GrpE"/>
</dbReference>
<feature type="region of interest" description="Disordered" evidence="6">
    <location>
        <begin position="1"/>
        <end position="28"/>
    </location>
</feature>
<dbReference type="NCBIfam" id="NF010748">
    <property type="entry name" value="PRK14150.1"/>
    <property type="match status" value="1"/>
</dbReference>
<evidence type="ECO:0000256" key="3">
    <source>
        <dbReference type="HAMAP-Rule" id="MF_01151"/>
    </source>
</evidence>
<comment type="function">
    <text evidence="3 4">Participates actively in the response to hyperosmotic and heat shock by preventing the aggregation of stress-denatured proteins, in association with DnaK and GrpE. It is the nucleotide exchange factor for DnaK and may function as a thermosensor. Unfolded proteins bind initially to DnaJ; upon interaction with the DnaJ-bound protein, DnaK hydrolyzes its bound ATP, resulting in the formation of a stable complex. GrpE releases ADP from DnaK; ATP binding to DnaK triggers the release of the substrate protein, thus completing the reaction cycle. Several rounds of ATP-dependent interactions between DnaJ, DnaK and GrpE are required for fully efficient folding.</text>
</comment>
<protein>
    <recommendedName>
        <fullName evidence="3 4">Protein GrpE</fullName>
    </recommendedName>
    <alternativeName>
        <fullName evidence="3">HSP-70 cofactor</fullName>
    </alternativeName>
</protein>
<dbReference type="PROSITE" id="PS01071">
    <property type="entry name" value="GRPE"/>
    <property type="match status" value="1"/>
</dbReference>
<comment type="subunit">
    <text evidence="3">Homodimer.</text>
</comment>
<gene>
    <name evidence="3 7" type="primary">grpE</name>
    <name evidence="7" type="ORF">M0G41_05475</name>
</gene>
<evidence type="ECO:0000256" key="5">
    <source>
        <dbReference type="RuleBase" id="RU004478"/>
    </source>
</evidence>
<keyword evidence="3 4" id="KW-0346">Stress response</keyword>